<dbReference type="EMBL" id="JAGGDJ010000005">
    <property type="protein sequence ID" value="MBO7744787.1"/>
    <property type="molecule type" value="Genomic_DNA"/>
</dbReference>
<dbReference type="InterPro" id="IPR050312">
    <property type="entry name" value="IolE/XylAMocC-like"/>
</dbReference>
<protein>
    <submittedName>
        <fullName evidence="2">Sugar phosphate isomerase/epimerase</fullName>
    </submittedName>
</protein>
<dbReference type="SUPFAM" id="SSF51658">
    <property type="entry name" value="Xylose isomerase-like"/>
    <property type="match status" value="1"/>
</dbReference>
<evidence type="ECO:0000259" key="1">
    <source>
        <dbReference type="Pfam" id="PF01261"/>
    </source>
</evidence>
<dbReference type="PANTHER" id="PTHR12110">
    <property type="entry name" value="HYDROXYPYRUVATE ISOMERASE"/>
    <property type="match status" value="1"/>
</dbReference>
<name>A0ABS3W8Y6_9BACL</name>
<sequence length="298" mass="33657">MAASARVAVFPKGFIHELSEGKMSLETWIELAGTLGADGLEMYPRFLASTEETYLKAVREACDRQGLAVPMMCASPDFTQPDPERRAREVDAMKRMIDVMAILGPDGFRSCRVLSGQRRSGVSREDGIDWTVACIRELLPYAAEKRVHLVMENHYKDGYWTAPEFAMPSDIFLDIVGRIESPWFGVNYDPSNAIVAGDDPLRLLERVRSRVLTMHASDRYLKAGRSMDDIREYRDQGYSDALEHGVIGRGMNDYDAIFRVLQEEKFRGWISIEDGVNGLEELRESVAFVRAGIGRYLT</sequence>
<organism evidence="2 3">
    <name type="scientific">Paenibacillus artemisiicola</name>
    <dbReference type="NCBI Taxonomy" id="1172618"/>
    <lineage>
        <taxon>Bacteria</taxon>
        <taxon>Bacillati</taxon>
        <taxon>Bacillota</taxon>
        <taxon>Bacilli</taxon>
        <taxon>Bacillales</taxon>
        <taxon>Paenibacillaceae</taxon>
        <taxon>Paenibacillus</taxon>
    </lineage>
</organism>
<proteinExistence type="predicted"/>
<keyword evidence="3" id="KW-1185">Reference proteome</keyword>
<feature type="domain" description="Xylose isomerase-like TIM barrel" evidence="1">
    <location>
        <begin position="30"/>
        <end position="290"/>
    </location>
</feature>
<dbReference type="InterPro" id="IPR036237">
    <property type="entry name" value="Xyl_isomerase-like_sf"/>
</dbReference>
<evidence type="ECO:0000313" key="3">
    <source>
        <dbReference type="Proteomes" id="UP000670947"/>
    </source>
</evidence>
<dbReference type="RefSeq" id="WP_208847713.1">
    <property type="nucleotide sequence ID" value="NZ_JAGGDJ010000005.1"/>
</dbReference>
<gene>
    <name evidence="2" type="ORF">I8J29_11305</name>
</gene>
<accession>A0ABS3W8Y6</accession>
<reference evidence="2 3" key="1">
    <citation type="submission" date="2021-03" db="EMBL/GenBank/DDBJ databases">
        <title>Paenibacillus artemisicola MWE-103 whole genome sequence.</title>
        <authorList>
            <person name="Ham Y.J."/>
        </authorList>
    </citation>
    <scope>NUCLEOTIDE SEQUENCE [LARGE SCALE GENOMIC DNA]</scope>
    <source>
        <strain evidence="2 3">MWE-103</strain>
    </source>
</reference>
<comment type="caution">
    <text evidence="2">The sequence shown here is derived from an EMBL/GenBank/DDBJ whole genome shotgun (WGS) entry which is preliminary data.</text>
</comment>
<evidence type="ECO:0000313" key="2">
    <source>
        <dbReference type="EMBL" id="MBO7744787.1"/>
    </source>
</evidence>
<dbReference type="InterPro" id="IPR013022">
    <property type="entry name" value="Xyl_isomerase-like_TIM-brl"/>
</dbReference>
<dbReference type="PANTHER" id="PTHR12110:SF41">
    <property type="entry name" value="INOSOSE DEHYDRATASE"/>
    <property type="match status" value="1"/>
</dbReference>
<dbReference type="Gene3D" id="3.20.20.150">
    <property type="entry name" value="Divalent-metal-dependent TIM barrel enzymes"/>
    <property type="match status" value="1"/>
</dbReference>
<dbReference type="GO" id="GO:0016853">
    <property type="term" value="F:isomerase activity"/>
    <property type="evidence" value="ECO:0007669"/>
    <property type="project" value="UniProtKB-KW"/>
</dbReference>
<dbReference type="Pfam" id="PF01261">
    <property type="entry name" value="AP_endonuc_2"/>
    <property type="match status" value="1"/>
</dbReference>
<dbReference type="Proteomes" id="UP000670947">
    <property type="component" value="Unassembled WGS sequence"/>
</dbReference>
<keyword evidence="2" id="KW-0413">Isomerase</keyword>